<dbReference type="Pfam" id="PF13558">
    <property type="entry name" value="SbcC_Walker_B"/>
    <property type="match status" value="1"/>
</dbReference>
<organism evidence="3 4">
    <name type="scientific">Brevifollis gellanilyticus</name>
    <dbReference type="NCBI Taxonomy" id="748831"/>
    <lineage>
        <taxon>Bacteria</taxon>
        <taxon>Pseudomonadati</taxon>
        <taxon>Verrucomicrobiota</taxon>
        <taxon>Verrucomicrobiia</taxon>
        <taxon>Verrucomicrobiales</taxon>
        <taxon>Verrucomicrobiaceae</taxon>
    </lineage>
</organism>
<dbReference type="InterPro" id="IPR027417">
    <property type="entry name" value="P-loop_NTPase"/>
</dbReference>
<dbReference type="Gene3D" id="3.40.50.300">
    <property type="entry name" value="P-loop containing nucleotide triphosphate hydrolases"/>
    <property type="match status" value="1"/>
</dbReference>
<dbReference type="EMBL" id="BKAG01000001">
    <property type="protein sequence ID" value="GEP40903.1"/>
    <property type="molecule type" value="Genomic_DNA"/>
</dbReference>
<protein>
    <submittedName>
        <fullName evidence="3">TIGR02680 family protein</fullName>
    </submittedName>
</protein>
<evidence type="ECO:0000313" key="3">
    <source>
        <dbReference type="EMBL" id="GEP40903.1"/>
    </source>
</evidence>
<reference evidence="3 4" key="1">
    <citation type="submission" date="2019-07" db="EMBL/GenBank/DDBJ databases">
        <title>Whole genome shotgun sequence of Brevifollis gellanilyticus NBRC 108608.</title>
        <authorList>
            <person name="Hosoyama A."/>
            <person name="Uohara A."/>
            <person name="Ohji S."/>
            <person name="Ichikawa N."/>
        </authorList>
    </citation>
    <scope>NUCLEOTIDE SEQUENCE [LARGE SCALE GENOMIC DNA]</scope>
    <source>
        <strain evidence="3 4">NBRC 108608</strain>
    </source>
</reference>
<feature type="coiled-coil region" evidence="1">
    <location>
        <begin position="281"/>
        <end position="308"/>
    </location>
</feature>
<feature type="compositionally biased region" description="Basic and acidic residues" evidence="2">
    <location>
        <begin position="562"/>
        <end position="572"/>
    </location>
</feature>
<evidence type="ECO:0000256" key="1">
    <source>
        <dbReference type="SAM" id="Coils"/>
    </source>
</evidence>
<evidence type="ECO:0000256" key="2">
    <source>
        <dbReference type="SAM" id="MobiDB-lite"/>
    </source>
</evidence>
<comment type="caution">
    <text evidence="3">The sequence shown here is derived from an EMBL/GenBank/DDBJ whole genome shotgun (WGS) entry which is preliminary data.</text>
</comment>
<dbReference type="RefSeq" id="WP_146848378.1">
    <property type="nucleotide sequence ID" value="NZ_BKAG01000001.1"/>
</dbReference>
<keyword evidence="1" id="KW-0175">Coiled coil</keyword>
<feature type="coiled-coil region" evidence="1">
    <location>
        <begin position="916"/>
        <end position="950"/>
    </location>
</feature>
<dbReference type="InterPro" id="IPR013496">
    <property type="entry name" value="CHP02680"/>
</dbReference>
<name>A0A512M2D8_9BACT</name>
<dbReference type="Proteomes" id="UP000321577">
    <property type="component" value="Unassembled WGS sequence"/>
</dbReference>
<dbReference type="NCBIfam" id="TIGR02680">
    <property type="entry name" value="TIGR02680 family protein"/>
    <property type="match status" value="1"/>
</dbReference>
<accession>A0A512M2D8</accession>
<keyword evidence="4" id="KW-1185">Reference proteome</keyword>
<dbReference type="SUPFAM" id="SSF52540">
    <property type="entry name" value="P-loop containing nucleoside triphosphate hydrolases"/>
    <property type="match status" value="1"/>
</dbReference>
<proteinExistence type="predicted"/>
<feature type="region of interest" description="Disordered" evidence="2">
    <location>
        <begin position="562"/>
        <end position="597"/>
    </location>
</feature>
<evidence type="ECO:0000313" key="4">
    <source>
        <dbReference type="Proteomes" id="UP000321577"/>
    </source>
</evidence>
<dbReference type="OrthoDB" id="9776649at2"/>
<sequence>MLPSPEMTRFQPLRSGLINLFKYENQEFWYERGRLLVRGNNGTGKSRVLALQLPFLFDGEIASHRVEPDADPARQLVWHLLMDEHEQRTGYTWIEFGRRDEQGVEHYLTLGCGMRGVRGGDDQPKRWFFITEQRVGRDFQLLEGAYPHSKERLIEVLGDSCFFVSAKDYRAEIDRRLFSLGRGRYAALIELLIRLRAPQLSKKLDEKTIFTALSNALPPLSEDVVGPVADAFKQLDDLRQQFASLQSLRDSLEGFQSGYQTYLQMAIQLRAERVRTTHSAYESAQRKVNAIEESIQAAEARKSETTDQMQLAHDHYTAAEARYTALSTSPAAGDAKRLEIARELALDKTKQASLAEVRAQNAAQQHKHEQQLLSASFDEQQKHQQQRDHDWKGAMHLSHAAGFSSDHAKLIPDANAWPADSMRLEKLKADFKRLADDHEHRLQQIEGGLAVIKKAQTEQAAAQVHEDQCSSAVEAHREDVRKHEEAADAALKTLAANYAAWRDGLRWLAMPAWSELAPAFEDWLETAEEQHRVLAASLYSARNAEATTLATARADLKTRRDQLHRDREELRQEQASLAQQSPPPPAPRTRDTAARQGRAGAPLWQVCEFQPTLTDTQRTGLEAALEAAGLLDAWITPDGSLMGDFPQDTFLTGRDESALRGETLESWLIPDLNTESGLSEETLRRVLRHIGAGAGSAEHWVALDGRWQLGPVAGRGCKPQAEHLGASSREIARQRRLAEVTEALLRLGEDESLLQQESNQLNEREEVVMAESNSAPKDLLIANHLTLRTEAHIKQDAASKAHSEAVQRTHRARQKTAEATESLRQEATHLGYRDHLDHLADLRPAWPPYDKAMATLWGTVQAWITASNQLAVTQSRERQAAETHAKETSDASSIRTAAISANQAYEALAASHGSSVTEYQEKLTEALSEKESAQKRLNQANREASEADHHLIVVQSSLQPAQENVNRTSSERDEAIQALRVPLLFDLFPEAHPDLTDIEKDSWAPTRAATIARRIGKELPDANISEEAWTNRINLLNTQITELSNRTGTTCEIEHQVLSGGLTLVVCRYQGHHLRPAACLAAVEAERATHDRLLGEKERDIIDRHLVSEVSSKLQDLIEAAQKQTALMNEEMGRCATTLGVTLRLQWEPKSEGLPPGLPAVRRLLLVDHGTWTEKERKDVGDCLHQLIQSERINHPTASASEQLLQALDYREWHAYTAERRHQGKWERLNKKRYGTLSQGEKALTLTIPQMAAAASHYRSAASHAPRFILLDEAFAGMDKPTRGSCMGLLEAFDLDLVMTSEREWGAHATISGIAIYQLVASADAIAATRWVWNGKTRQIAPVPDTPEFRLTASPSA</sequence>
<gene>
    <name evidence="3" type="ORF">BGE01nite_01940</name>
</gene>